<dbReference type="Gene3D" id="3.40.50.720">
    <property type="entry name" value="NAD(P)-binding Rossmann-like Domain"/>
    <property type="match status" value="1"/>
</dbReference>
<organism evidence="3">
    <name type="scientific">freshwater metagenome</name>
    <dbReference type="NCBI Taxonomy" id="449393"/>
    <lineage>
        <taxon>unclassified sequences</taxon>
        <taxon>metagenomes</taxon>
        <taxon>ecological metagenomes</taxon>
    </lineage>
</organism>
<evidence type="ECO:0000313" key="3">
    <source>
        <dbReference type="EMBL" id="CAB5032041.1"/>
    </source>
</evidence>
<name>A0A6J7RT44_9ZZZZ</name>
<dbReference type="AlphaFoldDB" id="A0A6J7RT44"/>
<dbReference type="PANTHER" id="PTHR24321:SF8">
    <property type="entry name" value="ESTRADIOL 17-BETA-DEHYDROGENASE 8-RELATED"/>
    <property type="match status" value="1"/>
</dbReference>
<dbReference type="SUPFAM" id="SSF51735">
    <property type="entry name" value="NAD(P)-binding Rossmann-fold domains"/>
    <property type="match status" value="1"/>
</dbReference>
<dbReference type="GO" id="GO:0016491">
    <property type="term" value="F:oxidoreductase activity"/>
    <property type="evidence" value="ECO:0007669"/>
    <property type="project" value="UniProtKB-KW"/>
</dbReference>
<reference evidence="3" key="1">
    <citation type="submission" date="2020-05" db="EMBL/GenBank/DDBJ databases">
        <authorList>
            <person name="Chiriac C."/>
            <person name="Salcher M."/>
            <person name="Ghai R."/>
            <person name="Kavagutti S V."/>
        </authorList>
    </citation>
    <scope>NUCLEOTIDE SEQUENCE</scope>
</reference>
<dbReference type="FunFam" id="3.40.50.720:FF:000084">
    <property type="entry name" value="Short-chain dehydrogenase reductase"/>
    <property type="match status" value="1"/>
</dbReference>
<dbReference type="InterPro" id="IPR002347">
    <property type="entry name" value="SDR_fam"/>
</dbReference>
<comment type="similarity">
    <text evidence="1">Belongs to the short-chain dehydrogenases/reductases (SDR) family.</text>
</comment>
<dbReference type="EMBL" id="CAFBPN010000172">
    <property type="protein sequence ID" value="CAB5032041.1"/>
    <property type="molecule type" value="Genomic_DNA"/>
</dbReference>
<dbReference type="PRINTS" id="PR00081">
    <property type="entry name" value="GDHRDH"/>
</dbReference>
<gene>
    <name evidence="3" type="ORF">UFOPK4098_01648</name>
    <name evidence="4" type="ORF">UFOPK4347_01020</name>
</gene>
<protein>
    <submittedName>
        <fullName evidence="3">Unannotated protein</fullName>
    </submittedName>
</protein>
<dbReference type="PANTHER" id="PTHR24321">
    <property type="entry name" value="DEHYDROGENASES, SHORT CHAIN"/>
    <property type="match status" value="1"/>
</dbReference>
<proteinExistence type="inferred from homology"/>
<dbReference type="Pfam" id="PF13561">
    <property type="entry name" value="adh_short_C2"/>
    <property type="match status" value="1"/>
</dbReference>
<accession>A0A6J7RT44</accession>
<sequence>MGALTGKVAVVIGGHSGFGEAIVQRFHREGAQIAIAARRIDVVNAAAGAVGGKGYQCDITNNDDVVALIQNVEKDFGRIDIAVNCAGYEQSTPIAELTPEKLVAMQAVQFTGAIYCMQHFGNSMAASGGGTFLSISSQTAHSPAIGLAAYGSSKAGVEYATKIAAVEYGPKGVRFNCVAAGLIETPMTARVFKVDYAIQALTELTPVRHMGASEDIAKAAYFFCSDEARFVTGQTLCVDGGASLHGLPTPLHYADAARRMAEKPSDSK</sequence>
<dbReference type="InterPro" id="IPR036291">
    <property type="entry name" value="NAD(P)-bd_dom_sf"/>
</dbReference>
<dbReference type="PRINTS" id="PR00080">
    <property type="entry name" value="SDRFAMILY"/>
</dbReference>
<evidence type="ECO:0000256" key="1">
    <source>
        <dbReference type="ARBA" id="ARBA00006484"/>
    </source>
</evidence>
<dbReference type="EMBL" id="CAFBQU010000024">
    <property type="protein sequence ID" value="CAB5065795.1"/>
    <property type="molecule type" value="Genomic_DNA"/>
</dbReference>
<keyword evidence="2" id="KW-0560">Oxidoreductase</keyword>
<dbReference type="CDD" id="cd05233">
    <property type="entry name" value="SDR_c"/>
    <property type="match status" value="1"/>
</dbReference>
<evidence type="ECO:0000256" key="2">
    <source>
        <dbReference type="ARBA" id="ARBA00023002"/>
    </source>
</evidence>
<evidence type="ECO:0000313" key="4">
    <source>
        <dbReference type="EMBL" id="CAB5065795.1"/>
    </source>
</evidence>